<evidence type="ECO:0000313" key="2">
    <source>
        <dbReference type="EMBL" id="MBO8484691.1"/>
    </source>
</evidence>
<keyword evidence="1" id="KW-0472">Membrane</keyword>
<sequence length="409" mass="45222">MKLKSVAGSVIGPLAMGTVAVLFTMCGKERHNPESGIPVPEPPAHIDTLYVTGVEYPAGYDWIKDQDYGTVQCRLFLEKNGERIVDVPVGYFYETASDPDMHRCIGGHLYTDYSSDTETVIKKDGTDLFRYQGREMITGFHVSDSCDVYTVGQSRSGEQGFRFRKNGQTLLSVDAGHAISDIHEKDGRMYLAYKQEEQPDRDHGSAPGYYLYDGERPVLFSEISGDEEIMAAVSSGSSVIYAAAYAVSDLLQAGYLYSKGKKYPLSGVYGNLVSCRILQDGDNIYLTGICHDSTGEEYRYVVWNDTGDVLYAMAPGEIPYYSFVKGGTVYDFVQSEGIFNDISCFRNGQKLYTYGQDLSSYGNTPAAVCRDTLYFAFSDRAAGRKPCIAADDDVRDCTFNGFFSGVSAW</sequence>
<feature type="transmembrane region" description="Helical" evidence="1">
    <location>
        <begin position="6"/>
        <end position="26"/>
    </location>
</feature>
<evidence type="ECO:0000313" key="3">
    <source>
        <dbReference type="Proteomes" id="UP000725002"/>
    </source>
</evidence>
<reference evidence="2" key="2">
    <citation type="journal article" date="2021" name="PeerJ">
        <title>Extensive microbial diversity within the chicken gut microbiome revealed by metagenomics and culture.</title>
        <authorList>
            <person name="Gilroy R."/>
            <person name="Ravi A."/>
            <person name="Getino M."/>
            <person name="Pursley I."/>
            <person name="Horton D.L."/>
            <person name="Alikhan N.F."/>
            <person name="Baker D."/>
            <person name="Gharbi K."/>
            <person name="Hall N."/>
            <person name="Watson M."/>
            <person name="Adriaenssens E.M."/>
            <person name="Foster-Nyarko E."/>
            <person name="Jarju S."/>
            <person name="Secka A."/>
            <person name="Antonio M."/>
            <person name="Oren A."/>
            <person name="Chaudhuri R.R."/>
            <person name="La Ragione R."/>
            <person name="Hildebrand F."/>
            <person name="Pallen M.J."/>
        </authorList>
    </citation>
    <scope>NUCLEOTIDE SEQUENCE</scope>
    <source>
        <strain evidence="2">G3-8215</strain>
    </source>
</reference>
<keyword evidence="1" id="KW-1133">Transmembrane helix</keyword>
<name>A0A940IJL3_9BACT</name>
<organism evidence="2 3">
    <name type="scientific">Candidatus Cryptobacteroides avicola</name>
    <dbReference type="NCBI Taxonomy" id="2840757"/>
    <lineage>
        <taxon>Bacteria</taxon>
        <taxon>Pseudomonadati</taxon>
        <taxon>Bacteroidota</taxon>
        <taxon>Bacteroidia</taxon>
        <taxon>Bacteroidales</taxon>
        <taxon>Candidatus Cryptobacteroides</taxon>
    </lineage>
</organism>
<keyword evidence="1" id="KW-0812">Transmembrane</keyword>
<accession>A0A940IJL3</accession>
<dbReference type="EMBL" id="JADILV010000082">
    <property type="protein sequence ID" value="MBO8484691.1"/>
    <property type="molecule type" value="Genomic_DNA"/>
</dbReference>
<comment type="caution">
    <text evidence="2">The sequence shown here is derived from an EMBL/GenBank/DDBJ whole genome shotgun (WGS) entry which is preliminary data.</text>
</comment>
<dbReference type="AlphaFoldDB" id="A0A940IJL3"/>
<proteinExistence type="predicted"/>
<protein>
    <submittedName>
        <fullName evidence="2">Uncharacterized protein</fullName>
    </submittedName>
</protein>
<reference evidence="2" key="1">
    <citation type="submission" date="2020-10" db="EMBL/GenBank/DDBJ databases">
        <authorList>
            <person name="Gilroy R."/>
        </authorList>
    </citation>
    <scope>NUCLEOTIDE SEQUENCE</scope>
    <source>
        <strain evidence="2">G3-8215</strain>
    </source>
</reference>
<evidence type="ECO:0000256" key="1">
    <source>
        <dbReference type="SAM" id="Phobius"/>
    </source>
</evidence>
<dbReference type="Proteomes" id="UP000725002">
    <property type="component" value="Unassembled WGS sequence"/>
</dbReference>
<gene>
    <name evidence="2" type="ORF">IAB75_11375</name>
</gene>